<accession>A0A1I4LZC9</accession>
<evidence type="ECO:0000313" key="14">
    <source>
        <dbReference type="EMBL" id="SFL96175.1"/>
    </source>
</evidence>
<dbReference type="InterPro" id="IPR050469">
    <property type="entry name" value="Diguanylate_Cyclase"/>
</dbReference>
<dbReference type="SUPFAM" id="SSF55785">
    <property type="entry name" value="PYP-like sensor domain (PAS domain)"/>
    <property type="match status" value="2"/>
</dbReference>
<evidence type="ECO:0000256" key="1">
    <source>
        <dbReference type="ARBA" id="ARBA00001946"/>
    </source>
</evidence>
<dbReference type="Proteomes" id="UP000198519">
    <property type="component" value="Unassembled WGS sequence"/>
</dbReference>
<dbReference type="AlphaFoldDB" id="A0A1I4LZC9"/>
<dbReference type="PANTHER" id="PTHR45138:SF9">
    <property type="entry name" value="DIGUANYLATE CYCLASE DGCM-RELATED"/>
    <property type="match status" value="1"/>
</dbReference>
<feature type="domain" description="PAC" evidence="11">
    <location>
        <begin position="452"/>
        <end position="505"/>
    </location>
</feature>
<organism evidence="14 15">
    <name type="scientific">Marinobacter zhejiangensis</name>
    <dbReference type="NCBI Taxonomy" id="488535"/>
    <lineage>
        <taxon>Bacteria</taxon>
        <taxon>Pseudomonadati</taxon>
        <taxon>Pseudomonadota</taxon>
        <taxon>Gammaproteobacteria</taxon>
        <taxon>Pseudomonadales</taxon>
        <taxon>Marinobacteraceae</taxon>
        <taxon>Marinobacter</taxon>
    </lineage>
</organism>
<dbReference type="Pfam" id="PF00990">
    <property type="entry name" value="GGDEF"/>
    <property type="match status" value="1"/>
</dbReference>
<evidence type="ECO:0000256" key="9">
    <source>
        <dbReference type="SAM" id="Phobius"/>
    </source>
</evidence>
<dbReference type="PROSITE" id="PS50839">
    <property type="entry name" value="CHASE"/>
    <property type="match status" value="1"/>
</dbReference>
<evidence type="ECO:0000259" key="12">
    <source>
        <dbReference type="PROSITE" id="PS50839"/>
    </source>
</evidence>
<gene>
    <name evidence="14" type="ORF">SAMN04487963_0751</name>
</gene>
<dbReference type="Pfam" id="PF13426">
    <property type="entry name" value="PAS_9"/>
    <property type="match status" value="1"/>
</dbReference>
<reference evidence="15" key="1">
    <citation type="submission" date="2016-10" db="EMBL/GenBank/DDBJ databases">
        <authorList>
            <person name="Varghese N."/>
            <person name="Submissions S."/>
        </authorList>
    </citation>
    <scope>NUCLEOTIDE SEQUENCE [LARGE SCALE GENOMIC DNA]</scope>
    <source>
        <strain evidence="15">CGMCC 1.7061</strain>
    </source>
</reference>
<dbReference type="InterPro" id="IPR000700">
    <property type="entry name" value="PAS-assoc_C"/>
</dbReference>
<dbReference type="CDD" id="cd00130">
    <property type="entry name" value="PAS"/>
    <property type="match status" value="2"/>
</dbReference>
<dbReference type="InterPro" id="IPR000160">
    <property type="entry name" value="GGDEF_dom"/>
</dbReference>
<dbReference type="SMART" id="SM00091">
    <property type="entry name" value="PAS"/>
    <property type="match status" value="1"/>
</dbReference>
<dbReference type="FunFam" id="3.30.70.270:FF:000001">
    <property type="entry name" value="Diguanylate cyclase domain protein"/>
    <property type="match status" value="1"/>
</dbReference>
<evidence type="ECO:0000256" key="4">
    <source>
        <dbReference type="ARBA" id="ARBA00022692"/>
    </source>
</evidence>
<dbReference type="SMART" id="SM01079">
    <property type="entry name" value="CHASE"/>
    <property type="match status" value="1"/>
</dbReference>
<feature type="domain" description="PAS" evidence="10">
    <location>
        <begin position="372"/>
        <end position="410"/>
    </location>
</feature>
<dbReference type="NCBIfam" id="TIGR00229">
    <property type="entry name" value="sensory_box"/>
    <property type="match status" value="1"/>
</dbReference>
<dbReference type="PROSITE" id="PS50887">
    <property type="entry name" value="GGDEF"/>
    <property type="match status" value="1"/>
</dbReference>
<keyword evidence="4 9" id="KW-0812">Transmembrane</keyword>
<dbReference type="Pfam" id="PF03924">
    <property type="entry name" value="CHASE"/>
    <property type="match status" value="1"/>
</dbReference>
<dbReference type="CDD" id="cd01949">
    <property type="entry name" value="GGDEF"/>
    <property type="match status" value="1"/>
</dbReference>
<dbReference type="Gene3D" id="3.30.70.270">
    <property type="match status" value="1"/>
</dbReference>
<dbReference type="Gene3D" id="3.30.450.350">
    <property type="entry name" value="CHASE domain"/>
    <property type="match status" value="1"/>
</dbReference>
<dbReference type="EC" id="2.7.7.65" evidence="3"/>
<proteinExistence type="predicted"/>
<dbReference type="InterPro" id="IPR042240">
    <property type="entry name" value="CHASE_sf"/>
</dbReference>
<dbReference type="GO" id="GO:0007165">
    <property type="term" value="P:signal transduction"/>
    <property type="evidence" value="ECO:0007669"/>
    <property type="project" value="UniProtKB-ARBA"/>
</dbReference>
<dbReference type="InterPro" id="IPR013655">
    <property type="entry name" value="PAS_fold_3"/>
</dbReference>
<evidence type="ECO:0000259" key="10">
    <source>
        <dbReference type="PROSITE" id="PS50112"/>
    </source>
</evidence>
<evidence type="ECO:0000259" key="11">
    <source>
        <dbReference type="PROSITE" id="PS50113"/>
    </source>
</evidence>
<dbReference type="InterPro" id="IPR029787">
    <property type="entry name" value="Nucleotide_cyclase"/>
</dbReference>
<dbReference type="EMBL" id="FOUE01000001">
    <property type="protein sequence ID" value="SFL96175.1"/>
    <property type="molecule type" value="Genomic_DNA"/>
</dbReference>
<dbReference type="InterPro" id="IPR043128">
    <property type="entry name" value="Rev_trsase/Diguanyl_cyclase"/>
</dbReference>
<dbReference type="PROSITE" id="PS50112">
    <property type="entry name" value="PAS"/>
    <property type="match status" value="1"/>
</dbReference>
<dbReference type="SUPFAM" id="SSF55073">
    <property type="entry name" value="Nucleotide cyclase"/>
    <property type="match status" value="1"/>
</dbReference>
<dbReference type="NCBIfam" id="TIGR00254">
    <property type="entry name" value="GGDEF"/>
    <property type="match status" value="1"/>
</dbReference>
<keyword evidence="5 9" id="KW-1133">Transmembrane helix</keyword>
<dbReference type="InterPro" id="IPR006189">
    <property type="entry name" value="CHASE_dom"/>
</dbReference>
<dbReference type="GO" id="GO:0016020">
    <property type="term" value="C:membrane"/>
    <property type="evidence" value="ECO:0007669"/>
    <property type="project" value="UniProtKB-SubCell"/>
</dbReference>
<evidence type="ECO:0000256" key="8">
    <source>
        <dbReference type="SAM" id="MobiDB-lite"/>
    </source>
</evidence>
<feature type="transmembrane region" description="Helical" evidence="9">
    <location>
        <begin position="12"/>
        <end position="33"/>
    </location>
</feature>
<dbReference type="STRING" id="488535.SAMN04487963_0751"/>
<evidence type="ECO:0000256" key="3">
    <source>
        <dbReference type="ARBA" id="ARBA00012528"/>
    </source>
</evidence>
<comment type="catalytic activity">
    <reaction evidence="7">
        <text>2 GTP = 3',3'-c-di-GMP + 2 diphosphate</text>
        <dbReference type="Rhea" id="RHEA:24898"/>
        <dbReference type="ChEBI" id="CHEBI:33019"/>
        <dbReference type="ChEBI" id="CHEBI:37565"/>
        <dbReference type="ChEBI" id="CHEBI:58805"/>
        <dbReference type="EC" id="2.7.7.65"/>
    </reaction>
</comment>
<dbReference type="InterPro" id="IPR000014">
    <property type="entry name" value="PAS"/>
</dbReference>
<dbReference type="SMART" id="SM00267">
    <property type="entry name" value="GGDEF"/>
    <property type="match status" value="1"/>
</dbReference>
<evidence type="ECO:0000259" key="13">
    <source>
        <dbReference type="PROSITE" id="PS50887"/>
    </source>
</evidence>
<evidence type="ECO:0000256" key="2">
    <source>
        <dbReference type="ARBA" id="ARBA00004370"/>
    </source>
</evidence>
<dbReference type="InterPro" id="IPR035965">
    <property type="entry name" value="PAS-like_dom_sf"/>
</dbReference>
<feature type="compositionally biased region" description="Low complexity" evidence="8">
    <location>
        <begin position="803"/>
        <end position="819"/>
    </location>
</feature>
<keyword evidence="15" id="KW-1185">Reference proteome</keyword>
<evidence type="ECO:0000256" key="6">
    <source>
        <dbReference type="ARBA" id="ARBA00023136"/>
    </source>
</evidence>
<feature type="region of interest" description="Disordered" evidence="8">
    <location>
        <begin position="788"/>
        <end position="819"/>
    </location>
</feature>
<comment type="subcellular location">
    <subcellularLocation>
        <location evidence="2">Membrane</location>
    </subcellularLocation>
</comment>
<dbReference type="GO" id="GO:0052621">
    <property type="term" value="F:diguanylate cyclase activity"/>
    <property type="evidence" value="ECO:0007669"/>
    <property type="project" value="UniProtKB-EC"/>
</dbReference>
<dbReference type="Pfam" id="PF08447">
    <property type="entry name" value="PAS_3"/>
    <property type="match status" value="1"/>
</dbReference>
<protein>
    <recommendedName>
        <fullName evidence="3">diguanylate cyclase</fullName>
        <ecNumber evidence="3">2.7.7.65</ecNumber>
    </recommendedName>
</protein>
<sequence>MHSHRLFSRDTFFYGWPAVIVFTLGMMLTLFLAHRLEQSEAKLAQARFAQVAHHHMQLVEEMLYGQLRELGALARYIELEAHLDRSRFQQMAATTNRFDVAAGWVQNVPRSQLDNYLAAMHATYGPSFRLHHPPDSVNIPLATEVRLYPVTYLTANLPNGFELGADVRLLPERRQAFNRALATRQTALLPLTSDLGTVEGAGLLLIEPVFRAGTGEGVTERHFGNLRGFVYLHVDLGGLIKAAMTSPLAIDDLPTREIPDIQLQLLDIGIEQTPLELYRNDSAVPPSPGPIRYSREIPVADHLFRLTAFPENPQSWMTGSNRQVALVSGTLMSVFAALSVFMVLQQRQRAERRVEHRTRELQVANAYRSGLLASAVDVAVIATDAEGLITLFSTGAENMLGYRAEQLVGQARPQILHQAEDFSLWQQKLSDQLGHPVPANEVYAAAIEARHHKSQHWVYQHRNGEPRQVQLTLSTIRSETDDVLGYLSIGIDLTDYVRAIEALEHSDQLLKDLSAEVPGMLYQFLMRPNGSSCYTFVSDGVEKVFEVTPVEARNSVKALYDRVHPDDKSSLFKDLDVARVELTPWVSEFRVQLPSKGIRWLRGEAHHRTLADGTLVSNGYISDITNIKQLELRLREQATIDPLTKTFNRRHLNAQWPQAVARYRRTGLPVSLIMLDIDHFKAINDTYGHSTGDDVLVRLSWLLNQAIRSTDLLYRFGGEEFLIVCEDTDLDGAKTLARALQEQLRTSQMPHQEHVTASFGVTEVVPGETMETALKRLDDLLYRAKRNGRDQIASSHPPDGTATWPRLPTSTSTRPTNGD</sequence>
<name>A0A1I4LZC9_9GAMM</name>
<evidence type="ECO:0000313" key="15">
    <source>
        <dbReference type="Proteomes" id="UP000198519"/>
    </source>
</evidence>
<evidence type="ECO:0000256" key="5">
    <source>
        <dbReference type="ARBA" id="ARBA00022989"/>
    </source>
</evidence>
<comment type="cofactor">
    <cofactor evidence="1">
        <name>Mg(2+)</name>
        <dbReference type="ChEBI" id="CHEBI:18420"/>
    </cofactor>
</comment>
<evidence type="ECO:0000256" key="7">
    <source>
        <dbReference type="ARBA" id="ARBA00034247"/>
    </source>
</evidence>
<keyword evidence="6 9" id="KW-0472">Membrane</keyword>
<feature type="domain" description="GGDEF" evidence="13">
    <location>
        <begin position="668"/>
        <end position="797"/>
    </location>
</feature>
<dbReference type="PROSITE" id="PS50113">
    <property type="entry name" value="PAC"/>
    <property type="match status" value="1"/>
</dbReference>
<dbReference type="PANTHER" id="PTHR45138">
    <property type="entry name" value="REGULATORY COMPONENTS OF SENSORY TRANSDUCTION SYSTEM"/>
    <property type="match status" value="1"/>
</dbReference>
<feature type="domain" description="CHASE" evidence="12">
    <location>
        <begin position="148"/>
        <end position="278"/>
    </location>
</feature>
<dbReference type="Gene3D" id="3.30.450.20">
    <property type="entry name" value="PAS domain"/>
    <property type="match status" value="2"/>
</dbReference>